<feature type="region of interest" description="SAW" evidence="3">
    <location>
        <begin position="70"/>
        <end position="145"/>
    </location>
</feature>
<dbReference type="Gramene" id="TRITD6Av1G062580.1">
    <property type="protein sequence ID" value="TRITD6Av1G062580.1"/>
    <property type="gene ID" value="TRITD6Av1G062580"/>
</dbReference>
<name>A0A9R1AYH1_TRITD</name>
<sequence>MNPAVVTIAEREGEAGRGEDDDELPRRVAAAMDFYSAVFDALEATMPPGSAERLAVEQEILGTEIDAVVAGPGSGGGRPRSFEAWTAAARAAGLSPWPASTFAVSQARLLLRLHYPSEGYAAEEARGACFLGWQTRTLMSVSSWH</sequence>
<gene>
    <name evidence="4" type="ORF">TRITD_6Av1G062580</name>
</gene>
<reference evidence="4 5" key="1">
    <citation type="submission" date="2017-09" db="EMBL/GenBank/DDBJ databases">
        <authorList>
            <consortium name="International Durum Wheat Genome Sequencing Consortium (IDWGSC)"/>
            <person name="Milanesi L."/>
        </authorList>
    </citation>
    <scope>NUCLEOTIDE SEQUENCE [LARGE SCALE GENOMIC DNA]</scope>
    <source>
        <strain evidence="5">cv. Svevo</strain>
    </source>
</reference>
<dbReference type="Proteomes" id="UP000324705">
    <property type="component" value="Chromosome 6A"/>
</dbReference>
<evidence type="ECO:0000256" key="2">
    <source>
        <dbReference type="ARBA" id="ARBA00023163"/>
    </source>
</evidence>
<dbReference type="OMA" id="FRIECAL"/>
<evidence type="ECO:0000256" key="1">
    <source>
        <dbReference type="ARBA" id="ARBA00023015"/>
    </source>
</evidence>
<dbReference type="InterPro" id="IPR005202">
    <property type="entry name" value="TF_GRAS"/>
</dbReference>
<dbReference type="AlphaFoldDB" id="A0A9R1AYH1"/>
<evidence type="ECO:0000256" key="3">
    <source>
        <dbReference type="PROSITE-ProRule" id="PRU01191"/>
    </source>
</evidence>
<comment type="similarity">
    <text evidence="3">Belongs to the GRAS family.</text>
</comment>
<evidence type="ECO:0000313" key="5">
    <source>
        <dbReference type="Proteomes" id="UP000324705"/>
    </source>
</evidence>
<dbReference type="EMBL" id="LT934121">
    <property type="protein sequence ID" value="VAI44847.1"/>
    <property type="molecule type" value="Genomic_DNA"/>
</dbReference>
<keyword evidence="2" id="KW-0804">Transcription</keyword>
<dbReference type="PANTHER" id="PTHR31636">
    <property type="entry name" value="OSJNBA0084A10.13 PROTEIN-RELATED"/>
    <property type="match status" value="1"/>
</dbReference>
<keyword evidence="5" id="KW-1185">Reference proteome</keyword>
<comment type="caution">
    <text evidence="3">Lacks conserved residue(s) required for the propagation of feature annotation.</text>
</comment>
<dbReference type="Pfam" id="PF03514">
    <property type="entry name" value="GRAS"/>
    <property type="match status" value="1"/>
</dbReference>
<accession>A0A9R1AYH1</accession>
<proteinExistence type="inferred from homology"/>
<dbReference type="PROSITE" id="PS50985">
    <property type="entry name" value="GRAS"/>
    <property type="match status" value="1"/>
</dbReference>
<protein>
    <submittedName>
        <fullName evidence="4">Uncharacterized protein</fullName>
    </submittedName>
</protein>
<evidence type="ECO:0000313" key="4">
    <source>
        <dbReference type="EMBL" id="VAI44847.1"/>
    </source>
</evidence>
<organism evidence="4 5">
    <name type="scientific">Triticum turgidum subsp. durum</name>
    <name type="common">Durum wheat</name>
    <name type="synonym">Triticum durum</name>
    <dbReference type="NCBI Taxonomy" id="4567"/>
    <lineage>
        <taxon>Eukaryota</taxon>
        <taxon>Viridiplantae</taxon>
        <taxon>Streptophyta</taxon>
        <taxon>Embryophyta</taxon>
        <taxon>Tracheophyta</taxon>
        <taxon>Spermatophyta</taxon>
        <taxon>Magnoliopsida</taxon>
        <taxon>Liliopsida</taxon>
        <taxon>Poales</taxon>
        <taxon>Poaceae</taxon>
        <taxon>BOP clade</taxon>
        <taxon>Pooideae</taxon>
        <taxon>Triticodae</taxon>
        <taxon>Triticeae</taxon>
        <taxon>Triticinae</taxon>
        <taxon>Triticum</taxon>
    </lineage>
</organism>
<keyword evidence="1" id="KW-0805">Transcription regulation</keyword>